<gene>
    <name evidence="2" type="ORF">E4U42_000625</name>
</gene>
<feature type="non-terminal residue" evidence="2">
    <location>
        <position position="1"/>
    </location>
</feature>
<evidence type="ECO:0000313" key="2">
    <source>
        <dbReference type="EMBL" id="KAG5914198.1"/>
    </source>
</evidence>
<proteinExistence type="predicted"/>
<organism evidence="2 3">
    <name type="scientific">Claviceps africana</name>
    <dbReference type="NCBI Taxonomy" id="83212"/>
    <lineage>
        <taxon>Eukaryota</taxon>
        <taxon>Fungi</taxon>
        <taxon>Dikarya</taxon>
        <taxon>Ascomycota</taxon>
        <taxon>Pezizomycotina</taxon>
        <taxon>Sordariomycetes</taxon>
        <taxon>Hypocreomycetidae</taxon>
        <taxon>Hypocreales</taxon>
        <taxon>Clavicipitaceae</taxon>
        <taxon>Claviceps</taxon>
    </lineage>
</organism>
<evidence type="ECO:0000256" key="1">
    <source>
        <dbReference type="SAM" id="MobiDB-lite"/>
    </source>
</evidence>
<dbReference type="Proteomes" id="UP000811619">
    <property type="component" value="Unassembled WGS sequence"/>
</dbReference>
<sequence length="82" mass="8555">RDADAARVRAKLKAARAPAGGVFRPSVSAPDAPAPAPDKRKRDRKATRAASRRRSTLSPWELQTLISGEAPGGLDGPTDPAA</sequence>
<dbReference type="EMBL" id="SRPY01001157">
    <property type="protein sequence ID" value="KAG5914198.1"/>
    <property type="molecule type" value="Genomic_DNA"/>
</dbReference>
<evidence type="ECO:0000313" key="3">
    <source>
        <dbReference type="Proteomes" id="UP000811619"/>
    </source>
</evidence>
<keyword evidence="3" id="KW-1185">Reference proteome</keyword>
<protein>
    <submittedName>
        <fullName evidence="2">Uncharacterized protein</fullName>
    </submittedName>
</protein>
<dbReference type="AlphaFoldDB" id="A0A8K0J0G1"/>
<feature type="region of interest" description="Disordered" evidence="1">
    <location>
        <begin position="1"/>
        <end position="82"/>
    </location>
</feature>
<reference evidence="2" key="1">
    <citation type="journal article" date="2020" name="bioRxiv">
        <title>Whole genome comparisons of ergot fungi reveals the divergence and evolution of species within the genus Claviceps are the result of varying mechanisms driving genome evolution and host range expansion.</title>
        <authorList>
            <person name="Wyka S.A."/>
            <person name="Mondo S.J."/>
            <person name="Liu M."/>
            <person name="Dettman J."/>
            <person name="Nalam V."/>
            <person name="Broders K.D."/>
        </authorList>
    </citation>
    <scope>NUCLEOTIDE SEQUENCE</scope>
    <source>
        <strain evidence="2">CCC 489</strain>
    </source>
</reference>
<name>A0A8K0J0G1_9HYPO</name>
<comment type="caution">
    <text evidence="2">The sequence shown here is derived from an EMBL/GenBank/DDBJ whole genome shotgun (WGS) entry which is preliminary data.</text>
</comment>
<feature type="compositionally biased region" description="Basic residues" evidence="1">
    <location>
        <begin position="39"/>
        <end position="55"/>
    </location>
</feature>
<accession>A0A8K0J0G1</accession>